<dbReference type="Proteomes" id="UP000011863">
    <property type="component" value="Chromosome"/>
</dbReference>
<accession>A0A6C7E0S7</accession>
<evidence type="ECO:0000313" key="3">
    <source>
        <dbReference type="Proteomes" id="UP000011863"/>
    </source>
</evidence>
<dbReference type="Gene3D" id="1.10.30.50">
    <property type="match status" value="1"/>
</dbReference>
<dbReference type="OrthoDB" id="3513062at2"/>
<dbReference type="GO" id="GO:0004519">
    <property type="term" value="F:endonuclease activity"/>
    <property type="evidence" value="ECO:0007669"/>
    <property type="project" value="InterPro"/>
</dbReference>
<evidence type="ECO:0000313" key="2">
    <source>
        <dbReference type="EMBL" id="BAN00877.1"/>
    </source>
</evidence>
<protein>
    <recommendedName>
        <fullName evidence="1">HNH nuclease domain-containing protein</fullName>
    </recommendedName>
</protein>
<dbReference type="GO" id="GO:0003676">
    <property type="term" value="F:nucleic acid binding"/>
    <property type="evidence" value="ECO:0007669"/>
    <property type="project" value="InterPro"/>
</dbReference>
<dbReference type="SMART" id="SM00507">
    <property type="entry name" value="HNHc"/>
    <property type="match status" value="1"/>
</dbReference>
<dbReference type="RefSeq" id="WP_015440125.1">
    <property type="nucleotide sequence ID" value="NC_020520.1"/>
</dbReference>
<dbReference type="EMBL" id="AP012057">
    <property type="protein sequence ID" value="BAN00877.1"/>
    <property type="molecule type" value="Genomic_DNA"/>
</dbReference>
<dbReference type="KEGG" id="aym:YM304_05630"/>
<organism evidence="2 3">
    <name type="scientific">Ilumatobacter coccineus (strain NBRC 103263 / KCTC 29153 / YM16-304)</name>
    <dbReference type="NCBI Taxonomy" id="1313172"/>
    <lineage>
        <taxon>Bacteria</taxon>
        <taxon>Bacillati</taxon>
        <taxon>Actinomycetota</taxon>
        <taxon>Acidimicrobiia</taxon>
        <taxon>Acidimicrobiales</taxon>
        <taxon>Ilumatobacteraceae</taxon>
        <taxon>Ilumatobacter</taxon>
    </lineage>
</organism>
<reference evidence="2 3" key="1">
    <citation type="journal article" date="2013" name="Int. J. Syst. Evol. Microbiol.">
        <title>Ilumatobacter nonamiense sp. nov. and Ilumatobacter coccineum sp. nov., isolated from seashore sand.</title>
        <authorList>
            <person name="Matsumoto A."/>
            <person name="Kasai H."/>
            <person name="Matsuo Y."/>
            <person name="Shizuri Y."/>
            <person name="Ichikawa N."/>
            <person name="Fujita N."/>
            <person name="Omura S."/>
            <person name="Takahashi Y."/>
        </authorList>
    </citation>
    <scope>NUCLEOTIDE SEQUENCE [LARGE SCALE GENOMIC DNA]</scope>
    <source>
        <strain evidence="3">NBRC 103263 / KCTC 29153 / YM16-304</strain>
    </source>
</reference>
<dbReference type="Pfam" id="PF01844">
    <property type="entry name" value="HNH"/>
    <property type="match status" value="1"/>
</dbReference>
<dbReference type="InterPro" id="IPR002711">
    <property type="entry name" value="HNH"/>
</dbReference>
<name>A0A6C7E0S7_ILUCY</name>
<dbReference type="CDD" id="cd00085">
    <property type="entry name" value="HNHc"/>
    <property type="match status" value="1"/>
</dbReference>
<dbReference type="GO" id="GO:0008270">
    <property type="term" value="F:zinc ion binding"/>
    <property type="evidence" value="ECO:0007669"/>
    <property type="project" value="InterPro"/>
</dbReference>
<sequence>MKLRAAVERLERVVATTGSPDAAPAELEAALKATVEVQSFIAAQRAELVRALAQHPTSFPEAAIADTSGCTLGAASRERERADTLDSAAAMADALSDGVITAGHVDALTRATRDLDEAATASLLGDDEALATAASQRSIAEFDAFLKRAAKALAAADGEARLERQRRATRLRTWTDDDGMFNLKGRFDPDLGRELARRIRTATRSMFAHDVPATAPVDALERTQHLEALALAELVIGDGASGSASGPPVVVIDATQTNGAGGPVLDWGIPVELPLSVLDGVLGRSDPDAVIVANGVVLHAPGRLDLGRTSRLANRAQRRALQGLYATCAVPGCAVHYDRCRLHHVVWWSNGGRTDLDNLLPICQHHHTLLHDNVWDVSLGPNRELSIRIPDGTVLRAGPPRRSAA</sequence>
<keyword evidence="3" id="KW-1185">Reference proteome</keyword>
<dbReference type="InterPro" id="IPR003615">
    <property type="entry name" value="HNH_nuc"/>
</dbReference>
<proteinExistence type="predicted"/>
<evidence type="ECO:0000259" key="1">
    <source>
        <dbReference type="SMART" id="SM00507"/>
    </source>
</evidence>
<feature type="domain" description="HNH nuclease" evidence="1">
    <location>
        <begin position="313"/>
        <end position="368"/>
    </location>
</feature>
<gene>
    <name evidence="2" type="ORF">YM304_05630</name>
</gene>
<dbReference type="AlphaFoldDB" id="A0A6C7E0S7"/>